<feature type="binding site" evidence="6">
    <location>
        <position position="517"/>
    </location>
    <ligand>
        <name>Ca(2+)</name>
        <dbReference type="ChEBI" id="CHEBI:29108"/>
    </ligand>
</feature>
<comment type="caution">
    <text evidence="10">The sequence shown here is derived from an EMBL/GenBank/DDBJ whole genome shotgun (WGS) entry which is preliminary data.</text>
</comment>
<keyword evidence="5 7" id="KW-1015">Disulfide bond</keyword>
<keyword evidence="6" id="KW-0479">Metal-binding</keyword>
<evidence type="ECO:0000256" key="1">
    <source>
        <dbReference type="ARBA" id="ARBA00001913"/>
    </source>
</evidence>
<dbReference type="Proteomes" id="UP000053095">
    <property type="component" value="Unassembled WGS sequence"/>
</dbReference>
<proteinExistence type="inferred from homology"/>
<evidence type="ECO:0000313" key="10">
    <source>
        <dbReference type="EMBL" id="GAM39600.1"/>
    </source>
</evidence>
<accession>A0A6V8HDN8</accession>
<dbReference type="EC" id="3.2.1.-" evidence="8"/>
<comment type="similarity">
    <text evidence="3 8">Belongs to the glycosyl hydrolase 47 family.</text>
</comment>
<dbReference type="PANTHER" id="PTHR11742">
    <property type="entry name" value="MANNOSYL-OLIGOSACCHARIDE ALPHA-1,2-MANNOSIDASE-RELATED"/>
    <property type="match status" value="1"/>
</dbReference>
<dbReference type="PANTHER" id="PTHR11742:SF103">
    <property type="entry name" value="ENDOPLASMIC RETICULUM MANNOSIDASE MNL2-RELATED"/>
    <property type="match status" value="1"/>
</dbReference>
<dbReference type="Gene3D" id="1.50.10.10">
    <property type="match status" value="1"/>
</dbReference>
<keyword evidence="6" id="KW-0106">Calcium</keyword>
<dbReference type="InterPro" id="IPR036026">
    <property type="entry name" value="Seven-hairpin_glycosidases"/>
</dbReference>
<evidence type="ECO:0000256" key="9">
    <source>
        <dbReference type="SAM" id="Phobius"/>
    </source>
</evidence>
<keyword evidence="4 8" id="KW-0378">Hydrolase</keyword>
<reference evidence="11" key="1">
    <citation type="journal article" date="2015" name="Genome Announc.">
        <title>Draft genome sequence of Talaromyces cellulolyticus strain Y-94, a source of lignocellulosic biomass-degrading enzymes.</title>
        <authorList>
            <person name="Fujii T."/>
            <person name="Koike H."/>
            <person name="Sawayama S."/>
            <person name="Yano S."/>
            <person name="Inoue H."/>
        </authorList>
    </citation>
    <scope>NUCLEOTIDE SEQUENCE [LARGE SCALE GENOMIC DNA]</scope>
    <source>
        <strain evidence="11">Y-94</strain>
    </source>
</reference>
<evidence type="ECO:0000256" key="5">
    <source>
        <dbReference type="ARBA" id="ARBA00023157"/>
    </source>
</evidence>
<dbReference type="PRINTS" id="PR00747">
    <property type="entry name" value="GLYHDRLASE47"/>
</dbReference>
<keyword evidence="8" id="KW-0326">Glycosidase</keyword>
<protein>
    <recommendedName>
        <fullName evidence="8">alpha-1,2-Mannosidase</fullName>
        <ecNumber evidence="8">3.2.1.-</ecNumber>
    </recommendedName>
</protein>
<dbReference type="GO" id="GO:0016020">
    <property type="term" value="C:membrane"/>
    <property type="evidence" value="ECO:0007669"/>
    <property type="project" value="InterPro"/>
</dbReference>
<sequence length="526" mass="59222">MPNAELLRTARERVRTSLNRPPSTSLFLGQKRIRFLVIAAVVLVFILFVSHINENRYRIQASFRSETKIAESVRLQRRAEVKAAFLHAWKGYKEKAWLHDELLPVSGGHKDPFVGWAATLVDSLDTLWIMGLKDEFEDALGAIEQIDFSRPNAERVPVFEVTIRYLGGLLGAWDISGHRYPILLRKAQQLGDFLYGAFNTESGIPTPYYWWENAGTGKIEGENGVIVAQIGSLSLEFIRLSQVTGDAKYADAIQRITDQLAQTQNSNALPGLWPSFANYSLYEYLPKTHLMLPSSSPAAQQYLEMYRTALDSFSGHLIFRPSLPGEPDILFSGNANANDGFANLDTAIQHLGCFVGGMVGLGAKINKSPTELETAIKLTNGCVWAYENTPSGIMPEIFHVDQCTDPTSCAWKGQGDGFMRIDDSSYQLRPEAIESVFVMYRLTGDPSWQEKGWRMFESVEKHSRTSIAHARLENVMDAHPAKKDSMESFWLAETLKYFYLLFSEPKLVSLDKYVLNTEAHPFRREG</sequence>
<name>A0A6V8HDN8_TALPI</name>
<evidence type="ECO:0000256" key="7">
    <source>
        <dbReference type="PIRSR" id="PIRSR601382-3"/>
    </source>
</evidence>
<dbReference type="InterPro" id="IPR012341">
    <property type="entry name" value="6hp_glycosidase-like_sf"/>
</dbReference>
<dbReference type="EMBL" id="DF933830">
    <property type="protein sequence ID" value="GAM39600.1"/>
    <property type="molecule type" value="Genomic_DNA"/>
</dbReference>
<feature type="disulfide bond" evidence="7">
    <location>
        <begin position="353"/>
        <end position="382"/>
    </location>
</feature>
<dbReference type="AlphaFoldDB" id="A0A6V8HDN8"/>
<dbReference type="GO" id="GO:0005975">
    <property type="term" value="P:carbohydrate metabolic process"/>
    <property type="evidence" value="ECO:0007669"/>
    <property type="project" value="InterPro"/>
</dbReference>
<dbReference type="GO" id="GO:0005509">
    <property type="term" value="F:calcium ion binding"/>
    <property type="evidence" value="ECO:0007669"/>
    <property type="project" value="InterPro"/>
</dbReference>
<evidence type="ECO:0000313" key="11">
    <source>
        <dbReference type="Proteomes" id="UP000053095"/>
    </source>
</evidence>
<evidence type="ECO:0000256" key="3">
    <source>
        <dbReference type="ARBA" id="ARBA00007658"/>
    </source>
</evidence>
<evidence type="ECO:0000256" key="6">
    <source>
        <dbReference type="PIRSR" id="PIRSR601382-2"/>
    </source>
</evidence>
<dbReference type="InterPro" id="IPR050749">
    <property type="entry name" value="Glycosyl_Hydrolase_47"/>
</dbReference>
<comment type="pathway">
    <text evidence="2">Protein modification; protein glycosylation.</text>
</comment>
<feature type="transmembrane region" description="Helical" evidence="9">
    <location>
        <begin position="33"/>
        <end position="52"/>
    </location>
</feature>
<keyword evidence="9" id="KW-1133">Transmembrane helix</keyword>
<keyword evidence="11" id="KW-1185">Reference proteome</keyword>
<dbReference type="GO" id="GO:0005783">
    <property type="term" value="C:endoplasmic reticulum"/>
    <property type="evidence" value="ECO:0007669"/>
    <property type="project" value="TreeGrafter"/>
</dbReference>
<evidence type="ECO:0000256" key="2">
    <source>
        <dbReference type="ARBA" id="ARBA00004922"/>
    </source>
</evidence>
<dbReference type="UniPathway" id="UPA00378"/>
<dbReference type="InterPro" id="IPR001382">
    <property type="entry name" value="Glyco_hydro_47"/>
</dbReference>
<comment type="cofactor">
    <cofactor evidence="1 6">
        <name>Ca(2+)</name>
        <dbReference type="ChEBI" id="CHEBI:29108"/>
    </cofactor>
</comment>
<keyword evidence="9" id="KW-0812">Transmembrane</keyword>
<dbReference type="GO" id="GO:0004571">
    <property type="term" value="F:mannosyl-oligosaccharide 1,2-alpha-mannosidase activity"/>
    <property type="evidence" value="ECO:0007669"/>
    <property type="project" value="InterPro"/>
</dbReference>
<dbReference type="SUPFAM" id="SSF48225">
    <property type="entry name" value="Seven-hairpin glycosidases"/>
    <property type="match status" value="1"/>
</dbReference>
<organism evidence="10 11">
    <name type="scientific">Talaromyces pinophilus</name>
    <name type="common">Penicillium pinophilum</name>
    <dbReference type="NCBI Taxonomy" id="128442"/>
    <lineage>
        <taxon>Eukaryota</taxon>
        <taxon>Fungi</taxon>
        <taxon>Dikarya</taxon>
        <taxon>Ascomycota</taxon>
        <taxon>Pezizomycotina</taxon>
        <taxon>Eurotiomycetes</taxon>
        <taxon>Eurotiomycetidae</taxon>
        <taxon>Eurotiales</taxon>
        <taxon>Trichocomaceae</taxon>
        <taxon>Talaromyces</taxon>
        <taxon>Talaromyces sect. Talaromyces</taxon>
    </lineage>
</organism>
<gene>
    <name evidence="10" type="ORF">TCE0_034r11284</name>
</gene>
<dbReference type="Pfam" id="PF01532">
    <property type="entry name" value="Glyco_hydro_47"/>
    <property type="match status" value="1"/>
</dbReference>
<evidence type="ECO:0000256" key="4">
    <source>
        <dbReference type="ARBA" id="ARBA00022801"/>
    </source>
</evidence>
<evidence type="ECO:0000256" key="8">
    <source>
        <dbReference type="RuleBase" id="RU361193"/>
    </source>
</evidence>
<dbReference type="GO" id="GO:0036503">
    <property type="term" value="P:ERAD pathway"/>
    <property type="evidence" value="ECO:0007669"/>
    <property type="project" value="UniProtKB-ARBA"/>
</dbReference>
<keyword evidence="9" id="KW-0472">Membrane</keyword>